<dbReference type="InterPro" id="IPR016123">
    <property type="entry name" value="Mog1/PsbP_a/b/a-sand"/>
</dbReference>
<protein>
    <recommendedName>
        <fullName evidence="1">DUF2020 domain-containing protein</fullName>
    </recommendedName>
</protein>
<dbReference type="AlphaFoldDB" id="A0A5J6Z5D4"/>
<gene>
    <name evidence="2" type="ORF">CUROG_00850</name>
</gene>
<dbReference type="PROSITE" id="PS51257">
    <property type="entry name" value="PROKAR_LIPOPROTEIN"/>
    <property type="match status" value="1"/>
</dbReference>
<name>A0A5J6Z5D4_9CORY</name>
<dbReference type="Proteomes" id="UP000326711">
    <property type="component" value="Chromosome"/>
</dbReference>
<dbReference type="Gene3D" id="3.40.1000.10">
    <property type="entry name" value="Mog1/PsbP, alpha/beta/alpha sandwich"/>
    <property type="match status" value="1"/>
</dbReference>
<evidence type="ECO:0000259" key="1">
    <source>
        <dbReference type="Pfam" id="PF09449"/>
    </source>
</evidence>
<dbReference type="EMBL" id="CP045032">
    <property type="protein sequence ID" value="QFQ01571.1"/>
    <property type="molecule type" value="Genomic_DNA"/>
</dbReference>
<feature type="domain" description="DUF2020" evidence="1">
    <location>
        <begin position="54"/>
        <end position="197"/>
    </location>
</feature>
<evidence type="ECO:0000313" key="2">
    <source>
        <dbReference type="EMBL" id="QFQ01571.1"/>
    </source>
</evidence>
<dbReference type="OrthoDB" id="4774058at2"/>
<keyword evidence="3" id="KW-1185">Reference proteome</keyword>
<dbReference type="SUPFAM" id="SSF55724">
    <property type="entry name" value="Mog1p/PsbP-like"/>
    <property type="match status" value="1"/>
</dbReference>
<evidence type="ECO:0000313" key="3">
    <source>
        <dbReference type="Proteomes" id="UP000326711"/>
    </source>
</evidence>
<accession>A0A5J6Z5D4</accession>
<dbReference type="InterPro" id="IPR018567">
    <property type="entry name" value="DUF2020"/>
</dbReference>
<dbReference type="KEGG" id="cuo:CUROG_00850"/>
<reference evidence="3" key="1">
    <citation type="submission" date="2019-10" db="EMBL/GenBank/DDBJ databases">
        <title>Complete genome sequence of Corynebacterium urogenitalis DSM 108747, isolated from the genital tract of a cow.</title>
        <authorList>
            <person name="Ruckert C."/>
            <person name="Ballas P."/>
            <person name="Wagener K."/>
            <person name="Drillich M."/>
            <person name="Kaempfer P."/>
            <person name="Busse H.-J."/>
            <person name="Ehling-Schulz M."/>
        </authorList>
    </citation>
    <scope>NUCLEOTIDE SEQUENCE [LARGE SCALE GENOMIC DNA]</scope>
    <source>
        <strain evidence="3">LMM 1652</strain>
    </source>
</reference>
<proteinExistence type="predicted"/>
<dbReference type="RefSeq" id="WP_151902055.1">
    <property type="nucleotide sequence ID" value="NZ_CP045032.1"/>
</dbReference>
<organism evidence="2 3">
    <name type="scientific">Corynebacterium urogenitale</name>
    <dbReference type="NCBI Taxonomy" id="2487892"/>
    <lineage>
        <taxon>Bacteria</taxon>
        <taxon>Bacillati</taxon>
        <taxon>Actinomycetota</taxon>
        <taxon>Actinomycetes</taxon>
        <taxon>Mycobacteriales</taxon>
        <taxon>Corynebacteriaceae</taxon>
        <taxon>Corynebacterium</taxon>
    </lineage>
</organism>
<sequence length="197" mass="20893" precursor="true">MRRPAAHRGRATLALVASVSLLLTSCGQDGGTAGGDSDTTAAERTVEPVHGTELPIDARPAFIGQGQLQPACPYLDTEWVQNTNGQRITGIGVDTRFDPPACVFWSYEDTPAVQVMVRKMTTNSDAVAVVDHAAPIDETLKALEPEDWSGGLKGSKDGGGSLYAVWKDEDAVVTFSEQPDSAKPRDITAEAIKNLGL</sequence>
<dbReference type="Pfam" id="PF09449">
    <property type="entry name" value="DUF2020"/>
    <property type="match status" value="1"/>
</dbReference>